<gene>
    <name evidence="1" type="ORF">SAMCFNEI73_Ch0808</name>
</gene>
<name>A0A1L3LJ62_9HYPH</name>
<evidence type="ECO:0000313" key="1">
    <source>
        <dbReference type="EMBL" id="APG90131.1"/>
    </source>
</evidence>
<reference evidence="1 2" key="1">
    <citation type="submission" date="2015-10" db="EMBL/GenBank/DDBJ databases">
        <title>Genomic differences between typical nodule nitrogen-fixing rhizobial strains and those coming from bean seeds.</title>
        <authorList>
            <person name="Peralta H."/>
            <person name="Aguilar-Vera A."/>
            <person name="Diaz R."/>
            <person name="Mora Y."/>
            <person name="Martinez-Batallar G."/>
            <person name="Salazar E."/>
            <person name="Vargas-Lagunas C."/>
            <person name="Encarnacion S."/>
            <person name="Girard L."/>
            <person name="Mora J."/>
        </authorList>
    </citation>
    <scope>NUCLEOTIDE SEQUENCE [LARGE SCALE GENOMIC DNA]</scope>
    <source>
        <strain evidence="1 2">CFNEI 73</strain>
    </source>
</reference>
<dbReference type="EMBL" id="CP013107">
    <property type="protein sequence ID" value="APG90131.1"/>
    <property type="molecule type" value="Genomic_DNA"/>
</dbReference>
<dbReference type="AlphaFoldDB" id="A0A1L3LJ62"/>
<dbReference type="STRING" id="194963.SAMCFNEI73_Ch0808"/>
<proteinExistence type="predicted"/>
<accession>A0A1L3LJ62</accession>
<evidence type="ECO:0000313" key="2">
    <source>
        <dbReference type="Proteomes" id="UP000182306"/>
    </source>
</evidence>
<organism evidence="1 2">
    <name type="scientific">Sinorhizobium americanum</name>
    <dbReference type="NCBI Taxonomy" id="194963"/>
    <lineage>
        <taxon>Bacteria</taxon>
        <taxon>Pseudomonadati</taxon>
        <taxon>Pseudomonadota</taxon>
        <taxon>Alphaproteobacteria</taxon>
        <taxon>Hyphomicrobiales</taxon>
        <taxon>Rhizobiaceae</taxon>
        <taxon>Sinorhizobium/Ensifer group</taxon>
        <taxon>Sinorhizobium</taxon>
    </lineage>
</organism>
<protein>
    <submittedName>
        <fullName evidence="1">Uncharacterized protein</fullName>
    </submittedName>
</protein>
<keyword evidence="2" id="KW-1185">Reference proteome</keyword>
<dbReference type="Proteomes" id="UP000182306">
    <property type="component" value="Chromosome"/>
</dbReference>
<sequence length="37" mass="4162">MGNMYLAAAPAPRGAPFSSLPFQTSLEYATAHRYWRM</sequence>
<dbReference type="KEGG" id="same:SAMCFNEI73_Ch0808"/>